<organism evidence="2 3">
    <name type="scientific">Sorangium cellulosum So0157-2</name>
    <dbReference type="NCBI Taxonomy" id="1254432"/>
    <lineage>
        <taxon>Bacteria</taxon>
        <taxon>Pseudomonadati</taxon>
        <taxon>Myxococcota</taxon>
        <taxon>Polyangia</taxon>
        <taxon>Polyangiales</taxon>
        <taxon>Polyangiaceae</taxon>
        <taxon>Sorangium</taxon>
    </lineage>
</organism>
<proteinExistence type="predicted"/>
<protein>
    <submittedName>
        <fullName evidence="2">Uncharacterized protein</fullName>
    </submittedName>
</protein>
<evidence type="ECO:0000313" key="2">
    <source>
        <dbReference type="EMBL" id="AGP33359.1"/>
    </source>
</evidence>
<feature type="region of interest" description="Disordered" evidence="1">
    <location>
        <begin position="24"/>
        <end position="46"/>
    </location>
</feature>
<gene>
    <name evidence="2" type="ORF">SCE1572_01830</name>
</gene>
<name>S4XLD7_SORCE</name>
<dbReference type="HOGENOM" id="CLU_3189117_0_0_7"/>
<reference evidence="2 3" key="1">
    <citation type="journal article" date="2013" name="Sci. Rep.">
        <title>Extraordinary expansion of a Sorangium cellulosum genome from an alkaline milieu.</title>
        <authorList>
            <person name="Han K."/>
            <person name="Li Z.F."/>
            <person name="Peng R."/>
            <person name="Zhu L.P."/>
            <person name="Zhou T."/>
            <person name="Wang L.G."/>
            <person name="Li S.G."/>
            <person name="Zhang X.B."/>
            <person name="Hu W."/>
            <person name="Wu Z.H."/>
            <person name="Qin N."/>
            <person name="Li Y.Z."/>
        </authorList>
    </citation>
    <scope>NUCLEOTIDE SEQUENCE [LARGE SCALE GENOMIC DNA]</scope>
    <source>
        <strain evidence="2 3">So0157-2</strain>
    </source>
</reference>
<accession>S4XLD7</accession>
<dbReference type="AlphaFoldDB" id="S4XLD7"/>
<sequence length="46" mass="5070">MPYFEKDLRRLGAAIENPPTWSALKNAGERAIPADVAPDDDPTDDE</sequence>
<dbReference type="KEGG" id="scu:SCE1572_01830"/>
<dbReference type="STRING" id="1254432.SCE1572_01830"/>
<feature type="compositionally biased region" description="Acidic residues" evidence="1">
    <location>
        <begin position="37"/>
        <end position="46"/>
    </location>
</feature>
<evidence type="ECO:0000313" key="3">
    <source>
        <dbReference type="Proteomes" id="UP000014803"/>
    </source>
</evidence>
<dbReference type="Proteomes" id="UP000014803">
    <property type="component" value="Chromosome"/>
</dbReference>
<evidence type="ECO:0000256" key="1">
    <source>
        <dbReference type="SAM" id="MobiDB-lite"/>
    </source>
</evidence>
<dbReference type="EMBL" id="CP003969">
    <property type="protein sequence ID" value="AGP33359.1"/>
    <property type="molecule type" value="Genomic_DNA"/>
</dbReference>
<dbReference type="PATRIC" id="fig|1254432.3.peg.402"/>